<proteinExistence type="predicted"/>
<dbReference type="Proteomes" id="UP000005262">
    <property type="component" value="Chromosome"/>
</dbReference>
<protein>
    <submittedName>
        <fullName evidence="1">Uncharacterized protein</fullName>
    </submittedName>
</protein>
<reference evidence="2" key="2">
    <citation type="submission" date="2012-08" db="EMBL/GenBank/DDBJ databases">
        <title>Finished genome of Desulfosporosinus meridiei DSM 13257.</title>
        <authorList>
            <person name="Huntemann M."/>
            <person name="Wei C.-L."/>
            <person name="Han J."/>
            <person name="Detter J.C."/>
            <person name="Han C."/>
            <person name="Davenport K."/>
            <person name="Daligault H."/>
            <person name="Erkkila T."/>
            <person name="Gu W."/>
            <person name="Munk A.C.C."/>
            <person name="Teshima H."/>
            <person name="Xu Y."/>
            <person name="Chain P."/>
            <person name="Tapia R."/>
            <person name="Chen A."/>
            <person name="Krypides N."/>
            <person name="Mavromatis K."/>
            <person name="Markowitz V."/>
            <person name="Szeto E."/>
            <person name="Ivanova N."/>
            <person name="Mikhailova N."/>
            <person name="Ovchinnikova G."/>
            <person name="Pagani I."/>
            <person name="Pati A."/>
            <person name="Goodwin L."/>
            <person name="Peters L."/>
            <person name="Pitluck S."/>
            <person name="Woyke T."/>
            <person name="Pester M."/>
            <person name="Spring S."/>
            <person name="Ollivier B."/>
            <person name="Rattei T."/>
            <person name="Klenk H.-P."/>
            <person name="Wagner M."/>
            <person name="Loy A."/>
        </authorList>
    </citation>
    <scope>NUCLEOTIDE SEQUENCE [LARGE SCALE GENOMIC DNA]</scope>
    <source>
        <strain evidence="2">ATCC BAA-275 / DSM 13257 / NCIMB 13706 / S10</strain>
    </source>
</reference>
<evidence type="ECO:0000313" key="1">
    <source>
        <dbReference type="EMBL" id="AFQ46233.1"/>
    </source>
</evidence>
<gene>
    <name evidence="1" type="ordered locus">Desmer_4426</name>
</gene>
<sequence>MASQNPEQGGFIDGYHFVRTGNRDDCPLSDRYDCRRFPGIPKKSLSGLKMDVSDEDFYEIATTLYDLISATRSKRFDLTEE</sequence>
<dbReference type="EMBL" id="CP003629">
    <property type="protein sequence ID" value="AFQ46233.1"/>
    <property type="molecule type" value="Genomic_DNA"/>
</dbReference>
<keyword evidence="2" id="KW-1185">Reference proteome</keyword>
<name>J7J4M5_DESMD</name>
<dbReference type="HOGENOM" id="CLU_2568278_0_0_9"/>
<evidence type="ECO:0000313" key="2">
    <source>
        <dbReference type="Proteomes" id="UP000005262"/>
    </source>
</evidence>
<dbReference type="AlphaFoldDB" id="J7J4M5"/>
<organism evidence="1 2">
    <name type="scientific">Desulfosporosinus meridiei (strain ATCC BAA-275 / DSM 13257 / KCTC 12902 / NCIMB 13706 / S10)</name>
    <dbReference type="NCBI Taxonomy" id="768704"/>
    <lineage>
        <taxon>Bacteria</taxon>
        <taxon>Bacillati</taxon>
        <taxon>Bacillota</taxon>
        <taxon>Clostridia</taxon>
        <taxon>Eubacteriales</taxon>
        <taxon>Desulfitobacteriaceae</taxon>
        <taxon>Desulfosporosinus</taxon>
    </lineage>
</organism>
<dbReference type="KEGG" id="dmi:Desmer_4426"/>
<accession>J7J4M5</accession>
<reference evidence="1 2" key="1">
    <citation type="journal article" date="2012" name="J. Bacteriol.">
        <title>Complete genome sequences of Desulfosporosinus orientis DSM765T, Desulfosporosinus youngiae DSM17734T, Desulfosporosinus meridiei DSM13257T, and Desulfosporosinus acidiphilus DSM22704T.</title>
        <authorList>
            <person name="Pester M."/>
            <person name="Brambilla E."/>
            <person name="Alazard D."/>
            <person name="Rattei T."/>
            <person name="Weinmaier T."/>
            <person name="Han J."/>
            <person name="Lucas S."/>
            <person name="Lapidus A."/>
            <person name="Cheng J.F."/>
            <person name="Goodwin L."/>
            <person name="Pitluck S."/>
            <person name="Peters L."/>
            <person name="Ovchinnikova G."/>
            <person name="Teshima H."/>
            <person name="Detter J.C."/>
            <person name="Han C.S."/>
            <person name="Tapia R."/>
            <person name="Land M.L."/>
            <person name="Hauser L."/>
            <person name="Kyrpides N.C."/>
            <person name="Ivanova N.N."/>
            <person name="Pagani I."/>
            <person name="Huntmann M."/>
            <person name="Wei C.L."/>
            <person name="Davenport K.W."/>
            <person name="Daligault H."/>
            <person name="Chain P.S."/>
            <person name="Chen A."/>
            <person name="Mavromatis K."/>
            <person name="Markowitz V."/>
            <person name="Szeto E."/>
            <person name="Mikhailova N."/>
            <person name="Pati A."/>
            <person name="Wagner M."/>
            <person name="Woyke T."/>
            <person name="Ollivier B."/>
            <person name="Klenk H.P."/>
            <person name="Spring S."/>
            <person name="Loy A."/>
        </authorList>
    </citation>
    <scope>NUCLEOTIDE SEQUENCE [LARGE SCALE GENOMIC DNA]</scope>
    <source>
        <strain evidence="2">ATCC BAA-275 / DSM 13257 / NCIMB 13706 / S10</strain>
    </source>
</reference>